<dbReference type="GO" id="GO:0003700">
    <property type="term" value="F:DNA-binding transcription factor activity"/>
    <property type="evidence" value="ECO:0007669"/>
    <property type="project" value="InterPro"/>
</dbReference>
<evidence type="ECO:0000256" key="2">
    <source>
        <dbReference type="ARBA" id="ARBA00023015"/>
    </source>
</evidence>
<name>A0A7J7MUQ6_9MAGN</name>
<dbReference type="OrthoDB" id="207175at2759"/>
<dbReference type="EMBL" id="JACGCM010001219">
    <property type="protein sequence ID" value="KAF6158532.1"/>
    <property type="molecule type" value="Genomic_DNA"/>
</dbReference>
<dbReference type="GO" id="GO:0003677">
    <property type="term" value="F:DNA binding"/>
    <property type="evidence" value="ECO:0007669"/>
    <property type="project" value="UniProtKB-KW"/>
</dbReference>
<organism evidence="7 8">
    <name type="scientific">Kingdonia uniflora</name>
    <dbReference type="NCBI Taxonomy" id="39325"/>
    <lineage>
        <taxon>Eukaryota</taxon>
        <taxon>Viridiplantae</taxon>
        <taxon>Streptophyta</taxon>
        <taxon>Embryophyta</taxon>
        <taxon>Tracheophyta</taxon>
        <taxon>Spermatophyta</taxon>
        <taxon>Magnoliopsida</taxon>
        <taxon>Ranunculales</taxon>
        <taxon>Circaeasteraceae</taxon>
        <taxon>Kingdonia</taxon>
    </lineage>
</organism>
<evidence type="ECO:0000256" key="5">
    <source>
        <dbReference type="ARBA" id="ARBA00023242"/>
    </source>
</evidence>
<dbReference type="Proteomes" id="UP000541444">
    <property type="component" value="Unassembled WGS sequence"/>
</dbReference>
<dbReference type="PANTHER" id="PTHR32467">
    <property type="entry name" value="AP2-LIKE ETHYLENE-RESPONSIVE TRANSCRIPTION FACTOR"/>
    <property type="match status" value="1"/>
</dbReference>
<gene>
    <name evidence="7" type="ORF">GIB67_040046</name>
</gene>
<sequence length="336" mass="38345">MTCYAVGAYDEEEAAARAYDLAALKYWGPGTLINFRLRDYSRDLEEMQNITREDYLVSLRRKSSSFSRGVDKYIASRYDFNILIAQNSVVVTEENDMYIPFKSLVFLQNSLKDLGLDSINVSEGTTAEMEYPGDFDINRRLDLTSYIKWWVPNKIRRTDSLSRSLEETRHCSSESIASELQRVLHDIQPGLPFQIPCLDIVHEGQHKRSALSIFSKSAAYKSLQEKAIKEQENRNINTENKNYKEMDYGKEIQKSVSGDDRSEGFRVATGSLPSQIPFCPLNAFASGPLLTNYNAVDPLVNLTEWKHLVSLPPRGLSLTTEVSILIYKYSFRSLQL</sequence>
<evidence type="ECO:0000256" key="4">
    <source>
        <dbReference type="ARBA" id="ARBA00023163"/>
    </source>
</evidence>
<dbReference type="InterPro" id="IPR016177">
    <property type="entry name" value="DNA-bd_dom_sf"/>
</dbReference>
<keyword evidence="4" id="KW-0804">Transcription</keyword>
<protein>
    <recommendedName>
        <fullName evidence="6">AP2/ERF domain-containing protein</fullName>
    </recommendedName>
</protein>
<proteinExistence type="predicted"/>
<dbReference type="AlphaFoldDB" id="A0A7J7MUQ6"/>
<keyword evidence="2" id="KW-0805">Transcription regulation</keyword>
<evidence type="ECO:0000256" key="3">
    <source>
        <dbReference type="ARBA" id="ARBA00023125"/>
    </source>
</evidence>
<keyword evidence="8" id="KW-1185">Reference proteome</keyword>
<evidence type="ECO:0000256" key="1">
    <source>
        <dbReference type="ARBA" id="ARBA00004123"/>
    </source>
</evidence>
<dbReference type="Gene3D" id="3.30.730.10">
    <property type="entry name" value="AP2/ERF domain"/>
    <property type="match status" value="1"/>
</dbReference>
<evidence type="ECO:0000313" key="7">
    <source>
        <dbReference type="EMBL" id="KAF6158532.1"/>
    </source>
</evidence>
<comment type="caution">
    <text evidence="7">The sequence shown here is derived from an EMBL/GenBank/DDBJ whole genome shotgun (WGS) entry which is preliminary data.</text>
</comment>
<reference evidence="7 8" key="1">
    <citation type="journal article" date="2020" name="IScience">
        <title>Genome Sequencing of the Endangered Kingdonia uniflora (Circaeasteraceae, Ranunculales) Reveals Potential Mechanisms of Evolutionary Specialization.</title>
        <authorList>
            <person name="Sun Y."/>
            <person name="Deng T."/>
            <person name="Zhang A."/>
            <person name="Moore M.J."/>
            <person name="Landis J.B."/>
            <person name="Lin N."/>
            <person name="Zhang H."/>
            <person name="Zhang X."/>
            <person name="Huang J."/>
            <person name="Zhang X."/>
            <person name="Sun H."/>
            <person name="Wang H."/>
        </authorList>
    </citation>
    <scope>NUCLEOTIDE SEQUENCE [LARGE SCALE GENOMIC DNA]</scope>
    <source>
        <strain evidence="7">TB1705</strain>
        <tissue evidence="7">Leaf</tissue>
    </source>
</reference>
<accession>A0A7J7MUQ6</accession>
<dbReference type="SUPFAM" id="SSF54171">
    <property type="entry name" value="DNA-binding domain"/>
    <property type="match status" value="1"/>
</dbReference>
<keyword evidence="3" id="KW-0238">DNA-binding</keyword>
<dbReference type="InterPro" id="IPR036955">
    <property type="entry name" value="AP2/ERF_dom_sf"/>
</dbReference>
<feature type="domain" description="AP2/ERF" evidence="6">
    <location>
        <begin position="1"/>
        <end position="36"/>
    </location>
</feature>
<dbReference type="PANTHER" id="PTHR32467:SF81">
    <property type="entry name" value="OS06G0145700 PROTEIN"/>
    <property type="match status" value="1"/>
</dbReference>
<evidence type="ECO:0000259" key="6">
    <source>
        <dbReference type="PROSITE" id="PS51032"/>
    </source>
</evidence>
<dbReference type="GO" id="GO:0005634">
    <property type="term" value="C:nucleus"/>
    <property type="evidence" value="ECO:0007669"/>
    <property type="project" value="UniProtKB-SubCell"/>
</dbReference>
<comment type="subcellular location">
    <subcellularLocation>
        <location evidence="1">Nucleus</location>
    </subcellularLocation>
</comment>
<keyword evidence="5" id="KW-0539">Nucleus</keyword>
<dbReference type="PROSITE" id="PS51032">
    <property type="entry name" value="AP2_ERF"/>
    <property type="match status" value="1"/>
</dbReference>
<dbReference type="InterPro" id="IPR001471">
    <property type="entry name" value="AP2/ERF_dom"/>
</dbReference>
<evidence type="ECO:0000313" key="8">
    <source>
        <dbReference type="Proteomes" id="UP000541444"/>
    </source>
</evidence>